<dbReference type="Proteomes" id="UP001606301">
    <property type="component" value="Unassembled WGS sequence"/>
</dbReference>
<dbReference type="NCBIfam" id="TIGR02595">
    <property type="entry name" value="PEP_CTERM"/>
    <property type="match status" value="1"/>
</dbReference>
<accession>A0ABW7FD23</accession>
<feature type="domain" description="Ice-binding protein C-terminal" evidence="2">
    <location>
        <begin position="129"/>
        <end position="154"/>
    </location>
</feature>
<keyword evidence="4" id="KW-1185">Reference proteome</keyword>
<evidence type="ECO:0000256" key="1">
    <source>
        <dbReference type="SAM" id="SignalP"/>
    </source>
</evidence>
<comment type="caution">
    <text evidence="3">The sequence shown here is derived from an EMBL/GenBank/DDBJ whole genome shotgun (WGS) entry which is preliminary data.</text>
</comment>
<dbReference type="Pfam" id="PF07589">
    <property type="entry name" value="PEP-CTERM"/>
    <property type="match status" value="1"/>
</dbReference>
<dbReference type="RefSeq" id="WP_394395066.1">
    <property type="nucleotide sequence ID" value="NZ_JBIGHW010000001.1"/>
</dbReference>
<sequence>MKLKLLAAASLVALSATAAQAVTLVDTFGGAHDSFETVTEAGIAAPFFETYAFTLGSTSNVQVTFASFNVLGAVGLYKAGGTPVDSFAVGGTQFSGSDSWTLAAGSYFYGVSGTGTAVGSYTLTSTVAAVPEPETYALLAAGLGIVGFVASRRRRND</sequence>
<dbReference type="Gene3D" id="2.60.120.380">
    <property type="match status" value="1"/>
</dbReference>
<dbReference type="InterPro" id="IPR013424">
    <property type="entry name" value="Ice-binding_C"/>
</dbReference>
<feature type="chain" id="PRO_5045420171" evidence="1">
    <location>
        <begin position="22"/>
        <end position="157"/>
    </location>
</feature>
<evidence type="ECO:0000313" key="3">
    <source>
        <dbReference type="EMBL" id="MFG6439591.1"/>
    </source>
</evidence>
<dbReference type="EMBL" id="JBIGHW010000001">
    <property type="protein sequence ID" value="MFG6439591.1"/>
    <property type="molecule type" value="Genomic_DNA"/>
</dbReference>
<gene>
    <name evidence="3" type="ORF">ACG0Z3_02760</name>
</gene>
<reference evidence="3 4" key="1">
    <citation type="submission" date="2024-08" db="EMBL/GenBank/DDBJ databases">
        <authorList>
            <person name="Lu H."/>
        </authorList>
    </citation>
    <scope>NUCLEOTIDE SEQUENCE [LARGE SCALE GENOMIC DNA]</scope>
    <source>
        <strain evidence="3 4">LKC17W</strain>
    </source>
</reference>
<keyword evidence="1" id="KW-0732">Signal</keyword>
<protein>
    <submittedName>
        <fullName evidence="3">FxDxF family PEP-CTERM protein</fullName>
    </submittedName>
</protein>
<proteinExistence type="predicted"/>
<evidence type="ECO:0000259" key="2">
    <source>
        <dbReference type="Pfam" id="PF07589"/>
    </source>
</evidence>
<dbReference type="NCBIfam" id="NF038126">
    <property type="entry name" value="PEP_CTERM_FxDxF"/>
    <property type="match status" value="1"/>
</dbReference>
<feature type="signal peptide" evidence="1">
    <location>
        <begin position="1"/>
        <end position="21"/>
    </location>
</feature>
<organism evidence="3 4">
    <name type="scientific">Pelomonas margarita</name>
    <dbReference type="NCBI Taxonomy" id="3299031"/>
    <lineage>
        <taxon>Bacteria</taxon>
        <taxon>Pseudomonadati</taxon>
        <taxon>Pseudomonadota</taxon>
        <taxon>Betaproteobacteria</taxon>
        <taxon>Burkholderiales</taxon>
        <taxon>Sphaerotilaceae</taxon>
        <taxon>Roseateles</taxon>
    </lineage>
</organism>
<name>A0ABW7FD23_9BURK</name>
<evidence type="ECO:0000313" key="4">
    <source>
        <dbReference type="Proteomes" id="UP001606301"/>
    </source>
</evidence>